<name>W4S6T6_9XANT</name>
<reference evidence="1 2" key="1">
    <citation type="submission" date="2014-01" db="EMBL/GenBank/DDBJ databases">
        <title>Genome sequence and analysis of Xanthomonas arboricola pv. pruni.</title>
        <authorList>
            <person name="Fujikawa T."/>
            <person name="Nakazono-Nagaoka E."/>
        </authorList>
    </citation>
    <scope>NUCLEOTIDE SEQUENCE [LARGE SCALE GENOMIC DNA]</scope>
    <source>
        <strain evidence="2">MAFF 311562</strain>
    </source>
</reference>
<evidence type="ECO:0000313" key="2">
    <source>
        <dbReference type="Proteomes" id="UP000019143"/>
    </source>
</evidence>
<dbReference type="EMBL" id="BAVB01000315">
    <property type="protein sequence ID" value="GAE51669.1"/>
    <property type="molecule type" value="Genomic_DNA"/>
</dbReference>
<sequence>GSVIDPGWITNAAGHRFSNWYGFGLADGAAAVYEATYFKPLPPVRDTQWVASTAAASQIGGPARPAKQRIRITQAMKVEGVQL</sequence>
<dbReference type="Proteomes" id="UP000019143">
    <property type="component" value="Unassembled WGS sequence"/>
</dbReference>
<dbReference type="GO" id="GO:0006508">
    <property type="term" value="P:proteolysis"/>
    <property type="evidence" value="ECO:0007669"/>
    <property type="project" value="UniProtKB-KW"/>
</dbReference>
<dbReference type="GO" id="GO:0008233">
    <property type="term" value="F:peptidase activity"/>
    <property type="evidence" value="ECO:0007669"/>
    <property type="project" value="UniProtKB-KW"/>
</dbReference>
<accession>W4S6T6</accession>
<proteinExistence type="predicted"/>
<evidence type="ECO:0000313" key="1">
    <source>
        <dbReference type="EMBL" id="GAE51669.1"/>
    </source>
</evidence>
<protein>
    <submittedName>
        <fullName evidence="1">Extracellular serine protease</fullName>
    </submittedName>
</protein>
<keyword evidence="1" id="KW-0645">Protease</keyword>
<comment type="caution">
    <text evidence="1">The sequence shown here is derived from an EMBL/GenBank/DDBJ whole genome shotgun (WGS) entry which is preliminary data.</text>
</comment>
<keyword evidence="1" id="KW-0378">Hydrolase</keyword>
<dbReference type="AlphaFoldDB" id="W4S6T6"/>
<gene>
    <name evidence="1" type="ORF">XPU_3201</name>
</gene>
<feature type="non-terminal residue" evidence="1">
    <location>
        <position position="1"/>
    </location>
</feature>
<organism evidence="1 2">
    <name type="scientific">Xanthomonas arboricola pv. pruni str. MAFF 311562</name>
    <dbReference type="NCBI Taxonomy" id="1414836"/>
    <lineage>
        <taxon>Bacteria</taxon>
        <taxon>Pseudomonadati</taxon>
        <taxon>Pseudomonadota</taxon>
        <taxon>Gammaproteobacteria</taxon>
        <taxon>Lysobacterales</taxon>
        <taxon>Lysobacteraceae</taxon>
        <taxon>Xanthomonas</taxon>
    </lineage>
</organism>